<organism evidence="1 2">
    <name type="scientific">Niastella caeni</name>
    <dbReference type="NCBI Taxonomy" id="2569763"/>
    <lineage>
        <taxon>Bacteria</taxon>
        <taxon>Pseudomonadati</taxon>
        <taxon>Bacteroidota</taxon>
        <taxon>Chitinophagia</taxon>
        <taxon>Chitinophagales</taxon>
        <taxon>Chitinophagaceae</taxon>
        <taxon>Niastella</taxon>
    </lineage>
</organism>
<dbReference type="EMBL" id="STFF01000001">
    <property type="protein sequence ID" value="THU40585.1"/>
    <property type="molecule type" value="Genomic_DNA"/>
</dbReference>
<proteinExistence type="predicted"/>
<keyword evidence="2" id="KW-1185">Reference proteome</keyword>
<evidence type="ECO:0008006" key="3">
    <source>
        <dbReference type="Google" id="ProtNLM"/>
    </source>
</evidence>
<gene>
    <name evidence="1" type="ORF">FAM09_00270</name>
</gene>
<evidence type="ECO:0000313" key="2">
    <source>
        <dbReference type="Proteomes" id="UP000306918"/>
    </source>
</evidence>
<dbReference type="Proteomes" id="UP000306918">
    <property type="component" value="Unassembled WGS sequence"/>
</dbReference>
<sequence>MDYNNLFTKFFSDLKENAGIKVVTEDFYLKEQVLPEFIEKYPFLKEIQDEIFVLNDNSHYWEYQSGSESYPMGELHFISIEQIVADSADLKQFDDHPQGGDGVAACIQFSNDNHELWLLNENGEQFRMSLDLPGYFTELVNLKAIYGWQYLFTDVAWKQPQYSVVKKDLKERLSKLKTLFPDFDIAKYNKMIL</sequence>
<dbReference type="RefSeq" id="WP_136575078.1">
    <property type="nucleotide sequence ID" value="NZ_STFF01000001.1"/>
</dbReference>
<accession>A0A4S8HYJ5</accession>
<evidence type="ECO:0000313" key="1">
    <source>
        <dbReference type="EMBL" id="THU40585.1"/>
    </source>
</evidence>
<reference evidence="1 2" key="1">
    <citation type="submission" date="2019-04" db="EMBL/GenBank/DDBJ databases">
        <title>Niastella caeni sp. nov., isolated from activated sludge.</title>
        <authorList>
            <person name="Sheng M."/>
        </authorList>
    </citation>
    <scope>NUCLEOTIDE SEQUENCE [LARGE SCALE GENOMIC DNA]</scope>
    <source>
        <strain evidence="1 2">HX-2-15</strain>
    </source>
</reference>
<protein>
    <recommendedName>
        <fullName evidence="3">SMI1/KNR4 family protein</fullName>
    </recommendedName>
</protein>
<comment type="caution">
    <text evidence="1">The sequence shown here is derived from an EMBL/GenBank/DDBJ whole genome shotgun (WGS) entry which is preliminary data.</text>
</comment>
<dbReference type="AlphaFoldDB" id="A0A4S8HYJ5"/>
<dbReference type="OrthoDB" id="4234970at2"/>
<name>A0A4S8HYJ5_9BACT</name>